<feature type="region of interest" description="Disordered" evidence="1">
    <location>
        <begin position="78"/>
        <end position="115"/>
    </location>
</feature>
<dbReference type="PANTHER" id="PTHR47412">
    <property type="entry name" value="FI01434P-RELATED"/>
    <property type="match status" value="1"/>
</dbReference>
<dbReference type="Proteomes" id="UP000198287">
    <property type="component" value="Unassembled WGS sequence"/>
</dbReference>
<evidence type="ECO:0000256" key="1">
    <source>
        <dbReference type="SAM" id="MobiDB-lite"/>
    </source>
</evidence>
<dbReference type="Pfam" id="PF13896">
    <property type="entry name" value="Glyco_transf_49"/>
    <property type="match status" value="1"/>
</dbReference>
<evidence type="ECO:0000256" key="2">
    <source>
        <dbReference type="SAM" id="SignalP"/>
    </source>
</evidence>
<dbReference type="PANTHER" id="PTHR47412:SF1">
    <property type="entry name" value="FI01434P-RELATED"/>
    <property type="match status" value="1"/>
</dbReference>
<dbReference type="STRING" id="158441.A0A226DCR8"/>
<reference evidence="3 4" key="1">
    <citation type="submission" date="2015-12" db="EMBL/GenBank/DDBJ databases">
        <title>The genome of Folsomia candida.</title>
        <authorList>
            <person name="Faddeeva A."/>
            <person name="Derks M.F."/>
            <person name="Anvar Y."/>
            <person name="Smit S."/>
            <person name="Van Straalen N."/>
            <person name="Roelofs D."/>
        </authorList>
    </citation>
    <scope>NUCLEOTIDE SEQUENCE [LARGE SCALE GENOMIC DNA]</scope>
    <source>
        <strain evidence="3 4">VU population</strain>
        <tissue evidence="3">Whole body</tissue>
    </source>
</reference>
<dbReference type="OMA" id="AVRCWES"/>
<dbReference type="EMBL" id="LNIX01000025">
    <property type="protein sequence ID" value="OXA42728.1"/>
    <property type="molecule type" value="Genomic_DNA"/>
</dbReference>
<gene>
    <name evidence="3" type="ORF">Fcan01_22454</name>
</gene>
<keyword evidence="4" id="KW-1185">Reference proteome</keyword>
<evidence type="ECO:0000313" key="3">
    <source>
        <dbReference type="EMBL" id="OXA42728.1"/>
    </source>
</evidence>
<name>A0A226DCR8_FOLCA</name>
<keyword evidence="2" id="KW-0732">Signal</keyword>
<organism evidence="3 4">
    <name type="scientific">Folsomia candida</name>
    <name type="common">Springtail</name>
    <dbReference type="NCBI Taxonomy" id="158441"/>
    <lineage>
        <taxon>Eukaryota</taxon>
        <taxon>Metazoa</taxon>
        <taxon>Ecdysozoa</taxon>
        <taxon>Arthropoda</taxon>
        <taxon>Hexapoda</taxon>
        <taxon>Collembola</taxon>
        <taxon>Entomobryomorpha</taxon>
        <taxon>Isotomoidea</taxon>
        <taxon>Isotomidae</taxon>
        <taxon>Proisotominae</taxon>
        <taxon>Folsomia</taxon>
    </lineage>
</organism>
<accession>A0A226DCR8</accession>
<feature type="chain" id="PRO_5012714177" description="Beta-1,4-glucuronyltransferase 1" evidence="2">
    <location>
        <begin position="32"/>
        <end position="528"/>
    </location>
</feature>
<evidence type="ECO:0008006" key="5">
    <source>
        <dbReference type="Google" id="ProtNLM"/>
    </source>
</evidence>
<evidence type="ECO:0000313" key="4">
    <source>
        <dbReference type="Proteomes" id="UP000198287"/>
    </source>
</evidence>
<dbReference type="OrthoDB" id="9974378at2759"/>
<dbReference type="AlphaFoldDB" id="A0A226DCR8"/>
<sequence length="528" mass="58924">MAMSRAWLFRASVTSNLLLVIYLALYSSSTSSPSENNVPVLVPFTPDSAALHAKSGPPGKNTDLLLSDPSQLQPLLQEQGSNSVSVGNSPEDGGSGGGNGVNNKPEVRSSDGGVVWDGDDSALGEGIAADLVSPPGQEKDILVPSVEMVNESKALLEGGRLFPCDDLTPRPHYAQRGAYWVLYNYVRGERTFHCDQSITYSTHADFTFLDNLVPLLERWQGPVSLSVYSPGTDFGETLTRILYLRECVSPLVKDFVTFHIFFDTRHVPKSKIPQDPFTLASTLNCSAPSPTFGDNIVTYKKAKKLPYPVNVARNVARDMSTTHYILPSDIELYPNPNLIPDFLEMIRLNDSNLQRPNPKVFVLSIFEVEANVSVQPRDKRELLHMLGNKSAIPFHKYVCSDCHRIPRAKEWMTAPVTPGLRVFHVGKRHKPYHHWEPIYIGTKFDPLYDERLSWEGRSDKMTQGYVLCVLDYEFHILDNAFLVHRPGIKRTKVIPKKNPVVAKQNSLIARTILPELKLIYGTRPGCVV</sequence>
<feature type="signal peptide" evidence="2">
    <location>
        <begin position="1"/>
        <end position="31"/>
    </location>
</feature>
<proteinExistence type="predicted"/>
<protein>
    <recommendedName>
        <fullName evidence="5">Beta-1,4-glucuronyltransferase 1</fullName>
    </recommendedName>
</protein>
<comment type="caution">
    <text evidence="3">The sequence shown here is derived from an EMBL/GenBank/DDBJ whole genome shotgun (WGS) entry which is preliminary data.</text>
</comment>